<proteinExistence type="inferred from homology"/>
<comment type="caution">
    <text evidence="2">The sequence shown here is derived from an EMBL/GenBank/DDBJ whole genome shotgun (WGS) entry which is preliminary data.</text>
</comment>
<dbReference type="AlphaFoldDB" id="A0A540VX16"/>
<dbReference type="Gene3D" id="3.30.420.40">
    <property type="match status" value="2"/>
</dbReference>
<keyword evidence="3" id="KW-1185">Reference proteome</keyword>
<protein>
    <submittedName>
        <fullName evidence="2">ROK family protein</fullName>
    </submittedName>
</protein>
<dbReference type="InterPro" id="IPR043129">
    <property type="entry name" value="ATPase_NBD"/>
</dbReference>
<name>A0A540VX16_9ACTN</name>
<dbReference type="SUPFAM" id="SSF53067">
    <property type="entry name" value="Actin-like ATPase domain"/>
    <property type="match status" value="1"/>
</dbReference>
<dbReference type="RefSeq" id="WP_141632034.1">
    <property type="nucleotide sequence ID" value="NZ_VIGB01000003.1"/>
</dbReference>
<evidence type="ECO:0000256" key="1">
    <source>
        <dbReference type="ARBA" id="ARBA00006479"/>
    </source>
</evidence>
<accession>A0A540VX16</accession>
<organism evidence="2 3">
    <name type="scientific">Kitasatospora acidiphila</name>
    <dbReference type="NCBI Taxonomy" id="2567942"/>
    <lineage>
        <taxon>Bacteria</taxon>
        <taxon>Bacillati</taxon>
        <taxon>Actinomycetota</taxon>
        <taxon>Actinomycetes</taxon>
        <taxon>Kitasatosporales</taxon>
        <taxon>Streptomycetaceae</taxon>
        <taxon>Kitasatospora</taxon>
    </lineage>
</organism>
<reference evidence="2 3" key="1">
    <citation type="submission" date="2019-06" db="EMBL/GenBank/DDBJ databases">
        <title>Description of Kitasatospora acidophila sp. nov. isolated from pine grove soil, and reclassification of Streptomyces novaecaesareae to Kitasatospora novaeceasareae comb. nov.</title>
        <authorList>
            <person name="Kim M.J."/>
        </authorList>
    </citation>
    <scope>NUCLEOTIDE SEQUENCE [LARGE SCALE GENOMIC DNA]</scope>
    <source>
        <strain evidence="2 3">MMS16-CNU292</strain>
    </source>
</reference>
<comment type="similarity">
    <text evidence="1">Belongs to the ROK (NagC/XylR) family.</text>
</comment>
<dbReference type="PANTHER" id="PTHR18964">
    <property type="entry name" value="ROK (REPRESSOR, ORF, KINASE) FAMILY"/>
    <property type="match status" value="1"/>
</dbReference>
<sequence length="323" mass="32467">MHEGPDPGDCVIALDVGGTGMKGALLDRSLRPLQTVRRATPRGAGPDAVVDEIAATLRALAQQAAGLGLTVRHSGVVVPGIVDEDRARAVYSANLGWRDLPLADLLEQRTGLPVALGHDVRAGGYAEAVLGAARGARDVLFVAIGTGIAAAVISDGRPLRAGGYAGELGHLVVEADGAPCGCGGRGCLETVASATAVAAAFSARTGRAVEGSDQVAALLTQGDPDAQAVWQRAAEALGTALATAGTLLGTELIVLGGGLAQARELLLTPVRAALFARLTFQRTPCVVGAALGDEAGCLGAGLHAWRAVSDAAVTFELTGSRTP</sequence>
<evidence type="ECO:0000313" key="3">
    <source>
        <dbReference type="Proteomes" id="UP000319103"/>
    </source>
</evidence>
<dbReference type="OrthoDB" id="9810372at2"/>
<dbReference type="Pfam" id="PF00480">
    <property type="entry name" value="ROK"/>
    <property type="match status" value="1"/>
</dbReference>
<dbReference type="Proteomes" id="UP000319103">
    <property type="component" value="Unassembled WGS sequence"/>
</dbReference>
<evidence type="ECO:0000313" key="2">
    <source>
        <dbReference type="EMBL" id="TQF01300.1"/>
    </source>
</evidence>
<dbReference type="PANTHER" id="PTHR18964:SF149">
    <property type="entry name" value="BIFUNCTIONAL UDP-N-ACETYLGLUCOSAMINE 2-EPIMERASE_N-ACETYLMANNOSAMINE KINASE"/>
    <property type="match status" value="1"/>
</dbReference>
<dbReference type="EMBL" id="VIGB01000003">
    <property type="protein sequence ID" value="TQF01300.1"/>
    <property type="molecule type" value="Genomic_DNA"/>
</dbReference>
<dbReference type="InterPro" id="IPR000600">
    <property type="entry name" value="ROK"/>
</dbReference>
<gene>
    <name evidence="2" type="ORF">E6W39_02425</name>
</gene>